<dbReference type="InterPro" id="IPR043502">
    <property type="entry name" value="DNA/RNA_pol_sf"/>
</dbReference>
<dbReference type="PANTHER" id="PTHR35369:SF2">
    <property type="entry name" value="BLR3025 PROTEIN"/>
    <property type="match status" value="1"/>
</dbReference>
<dbReference type="InterPro" id="IPR001126">
    <property type="entry name" value="UmuC"/>
</dbReference>
<evidence type="ECO:0000313" key="3">
    <source>
        <dbReference type="EMBL" id="QJR15110.1"/>
    </source>
</evidence>
<keyword evidence="4" id="KW-1185">Reference proteome</keyword>
<dbReference type="Proteomes" id="UP000503096">
    <property type="component" value="Chromosome"/>
</dbReference>
<dbReference type="InParanoid" id="A0A6M4H6G5"/>
<dbReference type="GO" id="GO:0006281">
    <property type="term" value="P:DNA repair"/>
    <property type="evidence" value="ECO:0007669"/>
    <property type="project" value="InterPro"/>
</dbReference>
<dbReference type="InterPro" id="IPR050356">
    <property type="entry name" value="SulA_CellDiv_inhibitor"/>
</dbReference>
<dbReference type="CDD" id="cd03468">
    <property type="entry name" value="PolY_like"/>
    <property type="match status" value="1"/>
</dbReference>
<name>A0A6M4H6G5_9PROT</name>
<accession>A0A6M4H6G5</accession>
<dbReference type="KEGG" id="upl:DSM104440_01927"/>
<gene>
    <name evidence="3" type="primary">imuB</name>
    <name evidence="3" type="ORF">DSM104440_01927</name>
</gene>
<dbReference type="AlphaFoldDB" id="A0A6M4H6G5"/>
<feature type="domain" description="UmuC" evidence="2">
    <location>
        <begin position="14"/>
        <end position="138"/>
    </location>
</feature>
<sequence>MPLQLAERGCVSPTPLVIADGPAQRPLVVCANAAARGAGIREGQAVASAKALAHELKVLPRDASAEVAALEGLAGWACQYSPHSSVDAQGIAMEVEGSLRLFGGHAKLTAEILRGVRDLGYQVTMGIAPTPLAARLFARAEALGTRMRACFDLAELPGRVAGLPLFLLDWPERTLALLADLGVLRMRDALALPREGLSRRFGPDALDTLDKLLGRRADPRPPYIAPQAFHAKIELAAETSSTEALLFPLKRMLVQMEGFLRGRGSGVQQLEITLTPVRKAATRLSLEFASAEREADFILALVREKLGRTRLAAPTLEIELHAACLLSYALRTKAWLPGRDDMALDRNRLLERLAARLGTDRVFGIAIADDHRPERNRGVRPLYSAKQIEWSDPSIRPLWLMHTPQKLVTQEGKPALQGALELVAGPERIEAGWWDGEPVSRDYFVASNPGGERYWIYREHRAPNAWYVHGVFA</sequence>
<proteinExistence type="predicted"/>
<dbReference type="EMBL" id="CP053073">
    <property type="protein sequence ID" value="QJR15110.1"/>
    <property type="molecule type" value="Genomic_DNA"/>
</dbReference>
<dbReference type="Pfam" id="PF00817">
    <property type="entry name" value="IMS"/>
    <property type="match status" value="1"/>
</dbReference>
<keyword evidence="1" id="KW-0227">DNA damage</keyword>
<evidence type="ECO:0000259" key="2">
    <source>
        <dbReference type="Pfam" id="PF00817"/>
    </source>
</evidence>
<dbReference type="SUPFAM" id="SSF56672">
    <property type="entry name" value="DNA/RNA polymerases"/>
    <property type="match status" value="1"/>
</dbReference>
<evidence type="ECO:0000313" key="4">
    <source>
        <dbReference type="Proteomes" id="UP000503096"/>
    </source>
</evidence>
<organism evidence="3 4">
    <name type="scientific">Usitatibacter palustris</name>
    <dbReference type="NCBI Taxonomy" id="2732487"/>
    <lineage>
        <taxon>Bacteria</taxon>
        <taxon>Pseudomonadati</taxon>
        <taxon>Pseudomonadota</taxon>
        <taxon>Betaproteobacteria</taxon>
        <taxon>Nitrosomonadales</taxon>
        <taxon>Usitatibacteraceae</taxon>
        <taxon>Usitatibacter</taxon>
    </lineage>
</organism>
<evidence type="ECO:0000256" key="1">
    <source>
        <dbReference type="ARBA" id="ARBA00022763"/>
    </source>
</evidence>
<dbReference type="Gene3D" id="3.40.1170.60">
    <property type="match status" value="1"/>
</dbReference>
<reference evidence="3 4" key="1">
    <citation type="submission" date="2020-04" db="EMBL/GenBank/DDBJ databases">
        <title>Usitatibacter rugosus gen. nov., sp. nov. and Usitatibacter palustris sp. nov., novel members of Usitatibacteraceae fam. nov. within the order Nitrosomonadales isolated from soil.</title>
        <authorList>
            <person name="Huber K.J."/>
            <person name="Neumann-Schaal M."/>
            <person name="Geppert A."/>
            <person name="Luckner M."/>
            <person name="Wanner G."/>
            <person name="Overmann J."/>
        </authorList>
    </citation>
    <scope>NUCLEOTIDE SEQUENCE [LARGE SCALE GENOMIC DNA]</scope>
    <source>
        <strain evidence="3 4">Swamp67</strain>
    </source>
</reference>
<protein>
    <submittedName>
        <fullName evidence="3">Protein ImuB</fullName>
    </submittedName>
</protein>
<dbReference type="PANTHER" id="PTHR35369">
    <property type="entry name" value="BLR3025 PROTEIN-RELATED"/>
    <property type="match status" value="1"/>
</dbReference>